<proteinExistence type="predicted"/>
<keyword evidence="4" id="KW-1185">Reference proteome</keyword>
<dbReference type="PATRIC" id="fig|213810.4.peg.2164"/>
<dbReference type="KEGG" id="rch:RUM_22750"/>
<dbReference type="BioCyc" id="RCHA213810:RUM_RS11055-MONOMER"/>
<dbReference type="EMBL" id="FP929052">
    <property type="protein sequence ID" value="CBL18273.1"/>
    <property type="molecule type" value="Genomic_DNA"/>
</dbReference>
<dbReference type="STRING" id="213810.RUM_22750"/>
<dbReference type="InterPro" id="IPR056923">
    <property type="entry name" value="Minor_tail_gp31_C"/>
</dbReference>
<dbReference type="GeneID" id="83156924"/>
<dbReference type="HOGENOM" id="CLU_1282450_0_0_9"/>
<dbReference type="AlphaFoldDB" id="D4LF78"/>
<reference evidence="3" key="1">
    <citation type="submission" date="2010-03" db="EMBL/GenBank/DDBJ databases">
        <title>The genome sequence of Ruminococcus sp. 18P13.</title>
        <authorList>
            <consortium name="metaHIT consortium -- http://www.metahit.eu/"/>
            <person name="Pajon A."/>
            <person name="Turner K."/>
            <person name="Parkhill J."/>
            <person name="Bernalier A."/>
        </authorList>
    </citation>
    <scope>NUCLEOTIDE SEQUENCE [LARGE SCALE GENOMIC DNA]</scope>
    <source>
        <strain evidence="3">Type strain: 18P13</strain>
    </source>
</reference>
<dbReference type="Proteomes" id="UP000007054">
    <property type="component" value="Chromosome"/>
</dbReference>
<evidence type="ECO:0000313" key="3">
    <source>
        <dbReference type="EMBL" id="CBL18273.1"/>
    </source>
</evidence>
<evidence type="ECO:0000259" key="2">
    <source>
        <dbReference type="Pfam" id="PF24243"/>
    </source>
</evidence>
<evidence type="ECO:0000256" key="1">
    <source>
        <dbReference type="SAM" id="Coils"/>
    </source>
</evidence>
<sequence>MTLKANGKRIDCGAIAHLFSQGERHADKVAFALPRYYAGWDLSGCTFALTGENAEGKQAQQVLEKAVSEDTVTVQWEVTGAFTVTPGVLKLSLRAFTTADAAEASGSETDSDTWQEDGTLVLEYQLTDIEILPAVSAVTDPATVTLTAQTLNQLAAKLEQALAELDARAAALKLTGFENRLTTLEGRIQPVTQAEYNALTPGADTLYLIVEEVEA</sequence>
<gene>
    <name evidence="3" type="ordered locus">RUM_22750</name>
</gene>
<feature type="domain" description="Minor tail protein gp31 C-terminal" evidence="2">
    <location>
        <begin position="187"/>
        <end position="210"/>
    </location>
</feature>
<reference evidence="3" key="2">
    <citation type="submission" date="2010-03" db="EMBL/GenBank/DDBJ databases">
        <authorList>
            <person name="Pajon A."/>
        </authorList>
    </citation>
    <scope>NUCLEOTIDE SEQUENCE</scope>
    <source>
        <strain evidence="3">Type strain: 18P13</strain>
    </source>
</reference>
<dbReference type="RefSeq" id="WP_015559179.1">
    <property type="nucleotide sequence ID" value="NC_021039.1"/>
</dbReference>
<evidence type="ECO:0000313" key="4">
    <source>
        <dbReference type="Proteomes" id="UP000007054"/>
    </source>
</evidence>
<dbReference type="Pfam" id="PF24243">
    <property type="entry name" value="Phage_tail_C"/>
    <property type="match status" value="1"/>
</dbReference>
<name>D4LF78_RUMC1</name>
<protein>
    <recommendedName>
        <fullName evidence="2">Minor tail protein gp31 C-terminal domain-containing protein</fullName>
    </recommendedName>
</protein>
<accession>D4LF78</accession>
<keyword evidence="1" id="KW-0175">Coiled coil</keyword>
<feature type="coiled-coil region" evidence="1">
    <location>
        <begin position="148"/>
        <end position="175"/>
    </location>
</feature>
<organism evidence="3 4">
    <name type="scientific">Ruminococcus champanellensis (strain DSM 18848 / JCM 17042 / KCTC 15320 / 18P13)</name>
    <dbReference type="NCBI Taxonomy" id="213810"/>
    <lineage>
        <taxon>Bacteria</taxon>
        <taxon>Bacillati</taxon>
        <taxon>Bacillota</taxon>
        <taxon>Clostridia</taxon>
        <taxon>Eubacteriales</taxon>
        <taxon>Oscillospiraceae</taxon>
        <taxon>Ruminococcus</taxon>
    </lineage>
</organism>
<dbReference type="OrthoDB" id="10015340at2"/>